<evidence type="ECO:0000313" key="2">
    <source>
        <dbReference type="EMBL" id="GLS27244.1"/>
    </source>
</evidence>
<organism evidence="2 3">
    <name type="scientific">Marinibactrum halimedae</name>
    <dbReference type="NCBI Taxonomy" id="1444977"/>
    <lineage>
        <taxon>Bacteria</taxon>
        <taxon>Pseudomonadati</taxon>
        <taxon>Pseudomonadota</taxon>
        <taxon>Gammaproteobacteria</taxon>
        <taxon>Cellvibrionales</taxon>
        <taxon>Cellvibrionaceae</taxon>
        <taxon>Marinibactrum</taxon>
    </lineage>
</organism>
<dbReference type="RefSeq" id="WP_232593768.1">
    <property type="nucleotide sequence ID" value="NZ_BSPD01000073.1"/>
</dbReference>
<evidence type="ECO:0000259" key="1">
    <source>
        <dbReference type="Pfam" id="PF20075"/>
    </source>
</evidence>
<sequence>MKQDQSVQNKEALAPYKTAIARYVRASMVLRNLRYDDLATALETRGISLSPDNLRSKVSKGIFSADLFLALLDVMEVGDSACEEVLKLVREQQNSD</sequence>
<dbReference type="AlphaFoldDB" id="A0AA37WMH8"/>
<name>A0AA37WMH8_9GAMM</name>
<dbReference type="Pfam" id="PF20075">
    <property type="entry name" value="DUF6471"/>
    <property type="match status" value="1"/>
</dbReference>
<evidence type="ECO:0000313" key="3">
    <source>
        <dbReference type="Proteomes" id="UP001156870"/>
    </source>
</evidence>
<dbReference type="InterPro" id="IPR045526">
    <property type="entry name" value="DUF6471"/>
</dbReference>
<dbReference type="EMBL" id="BSPD01000073">
    <property type="protein sequence ID" value="GLS27244.1"/>
    <property type="molecule type" value="Genomic_DNA"/>
</dbReference>
<comment type="caution">
    <text evidence="2">The sequence shown here is derived from an EMBL/GenBank/DDBJ whole genome shotgun (WGS) entry which is preliminary data.</text>
</comment>
<keyword evidence="3" id="KW-1185">Reference proteome</keyword>
<proteinExistence type="predicted"/>
<gene>
    <name evidence="2" type="ORF">GCM10007877_29630</name>
</gene>
<feature type="domain" description="DUF6471" evidence="1">
    <location>
        <begin position="17"/>
        <end position="77"/>
    </location>
</feature>
<dbReference type="Proteomes" id="UP001156870">
    <property type="component" value="Unassembled WGS sequence"/>
</dbReference>
<accession>A0AA37WMH8</accession>
<reference evidence="2 3" key="1">
    <citation type="journal article" date="2014" name="Int. J. Syst. Evol. Microbiol.">
        <title>Complete genome sequence of Corynebacterium casei LMG S-19264T (=DSM 44701T), isolated from a smear-ripened cheese.</title>
        <authorList>
            <consortium name="US DOE Joint Genome Institute (JGI-PGF)"/>
            <person name="Walter F."/>
            <person name="Albersmeier A."/>
            <person name="Kalinowski J."/>
            <person name="Ruckert C."/>
        </authorList>
    </citation>
    <scope>NUCLEOTIDE SEQUENCE [LARGE SCALE GENOMIC DNA]</scope>
    <source>
        <strain evidence="2 3">NBRC 110095</strain>
    </source>
</reference>
<protein>
    <recommendedName>
        <fullName evidence="1">DUF6471 domain-containing protein</fullName>
    </recommendedName>
</protein>